<evidence type="ECO:0000256" key="1">
    <source>
        <dbReference type="SAM" id="Phobius"/>
    </source>
</evidence>
<dbReference type="KEGG" id="dmo:Dmoj_GI12348"/>
<name>A0A0Q9XC14_DROMO</name>
<feature type="transmembrane region" description="Helical" evidence="1">
    <location>
        <begin position="179"/>
        <end position="196"/>
    </location>
</feature>
<reference evidence="2 3" key="1">
    <citation type="journal article" date="2007" name="Nature">
        <title>Evolution of genes and genomes on the Drosophila phylogeny.</title>
        <authorList>
            <consortium name="Drosophila 12 Genomes Consortium"/>
            <person name="Clark A.G."/>
            <person name="Eisen M.B."/>
            <person name="Smith D.R."/>
            <person name="Bergman C.M."/>
            <person name="Oliver B."/>
            <person name="Markow T.A."/>
            <person name="Kaufman T.C."/>
            <person name="Kellis M."/>
            <person name="Gelbart W."/>
            <person name="Iyer V.N."/>
            <person name="Pollard D.A."/>
            <person name="Sackton T.B."/>
            <person name="Larracuente A.M."/>
            <person name="Singh N.D."/>
            <person name="Abad J.P."/>
            <person name="Abt D.N."/>
            <person name="Adryan B."/>
            <person name="Aguade M."/>
            <person name="Akashi H."/>
            <person name="Anderson W.W."/>
            <person name="Aquadro C.F."/>
            <person name="Ardell D.H."/>
            <person name="Arguello R."/>
            <person name="Artieri C.G."/>
            <person name="Barbash D.A."/>
            <person name="Barker D."/>
            <person name="Barsanti P."/>
            <person name="Batterham P."/>
            <person name="Batzoglou S."/>
            <person name="Begun D."/>
            <person name="Bhutkar A."/>
            <person name="Blanco E."/>
            <person name="Bosak S.A."/>
            <person name="Bradley R.K."/>
            <person name="Brand A.D."/>
            <person name="Brent M.R."/>
            <person name="Brooks A.N."/>
            <person name="Brown R.H."/>
            <person name="Butlin R.K."/>
            <person name="Caggese C."/>
            <person name="Calvi B.R."/>
            <person name="Bernardo de Carvalho A."/>
            <person name="Caspi A."/>
            <person name="Castrezana S."/>
            <person name="Celniker S.E."/>
            <person name="Chang J.L."/>
            <person name="Chapple C."/>
            <person name="Chatterji S."/>
            <person name="Chinwalla A."/>
            <person name="Civetta A."/>
            <person name="Clifton S.W."/>
            <person name="Comeron J.M."/>
            <person name="Costello J.C."/>
            <person name="Coyne J.A."/>
            <person name="Daub J."/>
            <person name="David R.G."/>
            <person name="Delcher A.L."/>
            <person name="Delehaunty K."/>
            <person name="Do C.B."/>
            <person name="Ebling H."/>
            <person name="Edwards K."/>
            <person name="Eickbush T."/>
            <person name="Evans J.D."/>
            <person name="Filipski A."/>
            <person name="Findeiss S."/>
            <person name="Freyhult E."/>
            <person name="Fulton L."/>
            <person name="Fulton R."/>
            <person name="Garcia A.C."/>
            <person name="Gardiner A."/>
            <person name="Garfield D.A."/>
            <person name="Garvin B.E."/>
            <person name="Gibson G."/>
            <person name="Gilbert D."/>
            <person name="Gnerre S."/>
            <person name="Godfrey J."/>
            <person name="Good R."/>
            <person name="Gotea V."/>
            <person name="Gravely B."/>
            <person name="Greenberg A.J."/>
            <person name="Griffiths-Jones S."/>
            <person name="Gross S."/>
            <person name="Guigo R."/>
            <person name="Gustafson E.A."/>
            <person name="Haerty W."/>
            <person name="Hahn M.W."/>
            <person name="Halligan D.L."/>
            <person name="Halpern A.L."/>
            <person name="Halter G.M."/>
            <person name="Han M.V."/>
            <person name="Heger A."/>
            <person name="Hillier L."/>
            <person name="Hinrichs A.S."/>
            <person name="Holmes I."/>
            <person name="Hoskins R.A."/>
            <person name="Hubisz M.J."/>
            <person name="Hultmark D."/>
            <person name="Huntley M.A."/>
            <person name="Jaffe D.B."/>
            <person name="Jagadeeshan S."/>
            <person name="Jeck W.R."/>
            <person name="Johnson J."/>
            <person name="Jones C.D."/>
            <person name="Jordan W.C."/>
            <person name="Karpen G.H."/>
            <person name="Kataoka E."/>
            <person name="Keightley P.D."/>
            <person name="Kheradpour P."/>
            <person name="Kirkness E.F."/>
            <person name="Koerich L.B."/>
            <person name="Kristiansen K."/>
            <person name="Kudrna D."/>
            <person name="Kulathinal R.J."/>
            <person name="Kumar S."/>
            <person name="Kwok R."/>
            <person name="Lander E."/>
            <person name="Langley C.H."/>
            <person name="Lapoint R."/>
            <person name="Lazzaro B.P."/>
            <person name="Lee S.J."/>
            <person name="Levesque L."/>
            <person name="Li R."/>
            <person name="Lin C.F."/>
            <person name="Lin M.F."/>
            <person name="Lindblad-Toh K."/>
            <person name="Llopart A."/>
            <person name="Long M."/>
            <person name="Low L."/>
            <person name="Lozovsky E."/>
            <person name="Lu J."/>
            <person name="Luo M."/>
            <person name="Machado C.A."/>
            <person name="Makalowski W."/>
            <person name="Marzo M."/>
            <person name="Matsuda M."/>
            <person name="Matzkin L."/>
            <person name="McAllister B."/>
            <person name="McBride C.S."/>
            <person name="McKernan B."/>
            <person name="McKernan K."/>
            <person name="Mendez-Lago M."/>
            <person name="Minx P."/>
            <person name="Mollenhauer M.U."/>
            <person name="Montooth K."/>
            <person name="Mount S.M."/>
            <person name="Mu X."/>
            <person name="Myers E."/>
            <person name="Negre B."/>
            <person name="Newfeld S."/>
            <person name="Nielsen R."/>
            <person name="Noor M.A."/>
            <person name="O'Grady P."/>
            <person name="Pachter L."/>
            <person name="Papaceit M."/>
            <person name="Parisi M.J."/>
            <person name="Parisi M."/>
            <person name="Parts L."/>
            <person name="Pedersen J.S."/>
            <person name="Pesole G."/>
            <person name="Phillippy A.M."/>
            <person name="Ponting C.P."/>
            <person name="Pop M."/>
            <person name="Porcelli D."/>
            <person name="Powell J.R."/>
            <person name="Prohaska S."/>
            <person name="Pruitt K."/>
            <person name="Puig M."/>
            <person name="Quesneville H."/>
            <person name="Ram K.R."/>
            <person name="Rand D."/>
            <person name="Rasmussen M.D."/>
            <person name="Reed L.K."/>
            <person name="Reenan R."/>
            <person name="Reily A."/>
            <person name="Remington K.A."/>
            <person name="Rieger T.T."/>
            <person name="Ritchie M.G."/>
            <person name="Robin C."/>
            <person name="Rogers Y.H."/>
            <person name="Rohde C."/>
            <person name="Rozas J."/>
            <person name="Rubenfield M.J."/>
            <person name="Ruiz A."/>
            <person name="Russo S."/>
            <person name="Salzberg S.L."/>
            <person name="Sanchez-Gracia A."/>
            <person name="Saranga D.J."/>
            <person name="Sato H."/>
            <person name="Schaeffer S.W."/>
            <person name="Schatz M.C."/>
            <person name="Schlenke T."/>
            <person name="Schwartz R."/>
            <person name="Segarra C."/>
            <person name="Singh R.S."/>
            <person name="Sirot L."/>
            <person name="Sirota M."/>
            <person name="Sisneros N.B."/>
            <person name="Smith C.D."/>
            <person name="Smith T.F."/>
            <person name="Spieth J."/>
            <person name="Stage D.E."/>
            <person name="Stark A."/>
            <person name="Stephan W."/>
            <person name="Strausberg R.L."/>
            <person name="Strempel S."/>
            <person name="Sturgill D."/>
            <person name="Sutton G."/>
            <person name="Sutton G.G."/>
            <person name="Tao W."/>
            <person name="Teichmann S."/>
            <person name="Tobari Y.N."/>
            <person name="Tomimura Y."/>
            <person name="Tsolas J.M."/>
            <person name="Valente V.L."/>
            <person name="Venter E."/>
            <person name="Venter J.C."/>
            <person name="Vicario S."/>
            <person name="Vieira F.G."/>
            <person name="Vilella A.J."/>
            <person name="Villasante A."/>
            <person name="Walenz B."/>
            <person name="Wang J."/>
            <person name="Wasserman M."/>
            <person name="Watts T."/>
            <person name="Wilson D."/>
            <person name="Wilson R.K."/>
            <person name="Wing R.A."/>
            <person name="Wolfner M.F."/>
            <person name="Wong A."/>
            <person name="Wong G.K."/>
            <person name="Wu C.I."/>
            <person name="Wu G."/>
            <person name="Yamamoto D."/>
            <person name="Yang H.P."/>
            <person name="Yang S.P."/>
            <person name="Yorke J.A."/>
            <person name="Yoshida K."/>
            <person name="Zdobnov E."/>
            <person name="Zhang P."/>
            <person name="Zhang Y."/>
            <person name="Zimin A.V."/>
            <person name="Baldwin J."/>
            <person name="Abdouelleil A."/>
            <person name="Abdulkadir J."/>
            <person name="Abebe A."/>
            <person name="Abera B."/>
            <person name="Abreu J."/>
            <person name="Acer S.C."/>
            <person name="Aftuck L."/>
            <person name="Alexander A."/>
            <person name="An P."/>
            <person name="Anderson E."/>
            <person name="Anderson S."/>
            <person name="Arachi H."/>
            <person name="Azer M."/>
            <person name="Bachantsang P."/>
            <person name="Barry A."/>
            <person name="Bayul T."/>
            <person name="Berlin A."/>
            <person name="Bessette D."/>
            <person name="Bloom T."/>
            <person name="Blye J."/>
            <person name="Boguslavskiy L."/>
            <person name="Bonnet C."/>
            <person name="Boukhgalter B."/>
            <person name="Bourzgui I."/>
            <person name="Brown A."/>
            <person name="Cahill P."/>
            <person name="Channer S."/>
            <person name="Cheshatsang Y."/>
            <person name="Chuda L."/>
            <person name="Citroen M."/>
            <person name="Collymore A."/>
            <person name="Cooke P."/>
            <person name="Costello M."/>
            <person name="D'Aco K."/>
            <person name="Daza R."/>
            <person name="De Haan G."/>
            <person name="DeGray S."/>
            <person name="DeMaso C."/>
            <person name="Dhargay N."/>
            <person name="Dooley K."/>
            <person name="Dooley E."/>
            <person name="Doricent M."/>
            <person name="Dorje P."/>
            <person name="Dorjee K."/>
            <person name="Dupes A."/>
            <person name="Elong R."/>
            <person name="Falk J."/>
            <person name="Farina A."/>
            <person name="Faro S."/>
            <person name="Ferguson D."/>
            <person name="Fisher S."/>
            <person name="Foley C.D."/>
            <person name="Franke A."/>
            <person name="Friedrich D."/>
            <person name="Gadbois L."/>
            <person name="Gearin G."/>
            <person name="Gearin C.R."/>
            <person name="Giannoukos G."/>
            <person name="Goode T."/>
            <person name="Graham J."/>
            <person name="Grandbois E."/>
            <person name="Grewal S."/>
            <person name="Gyaltsen K."/>
            <person name="Hafez N."/>
            <person name="Hagos B."/>
            <person name="Hall J."/>
            <person name="Henson C."/>
            <person name="Hollinger A."/>
            <person name="Honan T."/>
            <person name="Huard M.D."/>
            <person name="Hughes L."/>
            <person name="Hurhula B."/>
            <person name="Husby M.E."/>
            <person name="Kamat A."/>
            <person name="Kanga B."/>
            <person name="Kashin S."/>
            <person name="Khazanovich D."/>
            <person name="Kisner P."/>
            <person name="Lance K."/>
            <person name="Lara M."/>
            <person name="Lee W."/>
            <person name="Lennon N."/>
            <person name="Letendre F."/>
            <person name="LeVine R."/>
            <person name="Lipovsky A."/>
            <person name="Liu X."/>
            <person name="Liu J."/>
            <person name="Liu S."/>
            <person name="Lokyitsang T."/>
            <person name="Lokyitsang Y."/>
            <person name="Lubonja R."/>
            <person name="Lui A."/>
            <person name="MacDonald P."/>
            <person name="Magnisalis V."/>
            <person name="Maru K."/>
            <person name="Matthews C."/>
            <person name="McCusker W."/>
            <person name="McDonough S."/>
            <person name="Mehta T."/>
            <person name="Meldrim J."/>
            <person name="Meneus L."/>
            <person name="Mihai O."/>
            <person name="Mihalev A."/>
            <person name="Mihova T."/>
            <person name="Mittelman R."/>
            <person name="Mlenga V."/>
            <person name="Montmayeur A."/>
            <person name="Mulrain L."/>
            <person name="Navidi A."/>
            <person name="Naylor J."/>
            <person name="Negash T."/>
            <person name="Nguyen T."/>
            <person name="Nguyen N."/>
            <person name="Nicol R."/>
            <person name="Norbu C."/>
            <person name="Norbu N."/>
            <person name="Novod N."/>
            <person name="O'Neill B."/>
            <person name="Osman S."/>
            <person name="Markiewicz E."/>
            <person name="Oyono O.L."/>
            <person name="Patti C."/>
            <person name="Phunkhang P."/>
            <person name="Pierre F."/>
            <person name="Priest M."/>
            <person name="Raghuraman S."/>
            <person name="Rege F."/>
            <person name="Reyes R."/>
            <person name="Rise C."/>
            <person name="Rogov P."/>
            <person name="Ross K."/>
            <person name="Ryan E."/>
            <person name="Settipalli S."/>
            <person name="Shea T."/>
            <person name="Sherpa N."/>
            <person name="Shi L."/>
            <person name="Shih D."/>
            <person name="Sparrow T."/>
            <person name="Spaulding J."/>
            <person name="Stalker J."/>
            <person name="Stange-Thomann N."/>
            <person name="Stavropoulos S."/>
            <person name="Stone C."/>
            <person name="Strader C."/>
            <person name="Tesfaye S."/>
            <person name="Thomson T."/>
            <person name="Thoulutsang Y."/>
            <person name="Thoulutsang D."/>
            <person name="Topham K."/>
            <person name="Topping I."/>
            <person name="Tsamla T."/>
            <person name="Vassiliev H."/>
            <person name="Vo A."/>
            <person name="Wangchuk T."/>
            <person name="Wangdi T."/>
            <person name="Weiand M."/>
            <person name="Wilkinson J."/>
            <person name="Wilson A."/>
            <person name="Yadav S."/>
            <person name="Young G."/>
            <person name="Yu Q."/>
            <person name="Zembek L."/>
            <person name="Zhong D."/>
            <person name="Zimmer A."/>
            <person name="Zwirko Z."/>
            <person name="Jaffe D.B."/>
            <person name="Alvarez P."/>
            <person name="Brockman W."/>
            <person name="Butler J."/>
            <person name="Chin C."/>
            <person name="Gnerre S."/>
            <person name="Grabherr M."/>
            <person name="Kleber M."/>
            <person name="Mauceli E."/>
            <person name="MacCallum I."/>
        </authorList>
    </citation>
    <scope>NUCLEOTIDE SEQUENCE [LARGE SCALE GENOMIC DNA]</scope>
    <source>
        <strain evidence="3">Tucson 15081-1352.22</strain>
    </source>
</reference>
<dbReference type="InParanoid" id="A0A0Q9XC14"/>
<keyword evidence="3" id="KW-1185">Reference proteome</keyword>
<dbReference type="Proteomes" id="UP000009192">
    <property type="component" value="Unassembled WGS sequence"/>
</dbReference>
<feature type="transmembrane region" description="Helical" evidence="1">
    <location>
        <begin position="94"/>
        <end position="113"/>
    </location>
</feature>
<feature type="transmembrane region" description="Helical" evidence="1">
    <location>
        <begin position="24"/>
        <end position="45"/>
    </location>
</feature>
<keyword evidence="1" id="KW-0812">Transmembrane</keyword>
<keyword evidence="1" id="KW-0472">Membrane</keyword>
<protein>
    <submittedName>
        <fullName evidence="2">Uncharacterized protein</fullName>
    </submittedName>
</protein>
<proteinExistence type="predicted"/>
<feature type="transmembrane region" description="Helical" evidence="1">
    <location>
        <begin position="65"/>
        <end position="82"/>
    </location>
</feature>
<evidence type="ECO:0000313" key="3">
    <source>
        <dbReference type="Proteomes" id="UP000009192"/>
    </source>
</evidence>
<feature type="transmembrane region" description="Helical" evidence="1">
    <location>
        <begin position="216"/>
        <end position="236"/>
    </location>
</feature>
<feature type="transmembrane region" description="Helical" evidence="1">
    <location>
        <begin position="119"/>
        <end position="141"/>
    </location>
</feature>
<feature type="transmembrane region" description="Helical" evidence="1">
    <location>
        <begin position="153"/>
        <end position="173"/>
    </location>
</feature>
<keyword evidence="1" id="KW-1133">Transmembrane helix</keyword>
<dbReference type="OrthoDB" id="7852153at2759"/>
<dbReference type="AlphaFoldDB" id="A0A0Q9XC14"/>
<gene>
    <name evidence="2" type="primary">Dmoj\GI12348</name>
    <name evidence="2" type="ORF">Dmoj_GI12348</name>
</gene>
<evidence type="ECO:0000313" key="2">
    <source>
        <dbReference type="EMBL" id="KRG05885.1"/>
    </source>
</evidence>
<dbReference type="EMBL" id="CH933809">
    <property type="protein sequence ID" value="KRG05885.1"/>
    <property type="molecule type" value="Genomic_DNA"/>
</dbReference>
<organism evidence="2 3">
    <name type="scientific">Drosophila mojavensis</name>
    <name type="common">Fruit fly</name>
    <dbReference type="NCBI Taxonomy" id="7230"/>
    <lineage>
        <taxon>Eukaryota</taxon>
        <taxon>Metazoa</taxon>
        <taxon>Ecdysozoa</taxon>
        <taxon>Arthropoda</taxon>
        <taxon>Hexapoda</taxon>
        <taxon>Insecta</taxon>
        <taxon>Pterygota</taxon>
        <taxon>Neoptera</taxon>
        <taxon>Endopterygota</taxon>
        <taxon>Diptera</taxon>
        <taxon>Brachycera</taxon>
        <taxon>Muscomorpha</taxon>
        <taxon>Ephydroidea</taxon>
        <taxon>Drosophilidae</taxon>
        <taxon>Drosophila</taxon>
    </lineage>
</organism>
<accession>A0A0Q9XC14</accession>
<sequence>MTDFRPKFGSIRKDRIEDPEDRRYFVYQVFIQFILYSVLAFVQWLCLLAITRHICEGVILSNESALIVLFFMGLLFFLVFAVSPQLRHRVCANWMVTIVVVEAQVLAIGLLAVRSDYLLMLIGFVFVLVIMIVVLIVVIFLPFDLTNYGTLLFMYSLCVFVFCVYCIMFTVVLWVRWPFFLFIFGQVCLVVPIMAYHEQTILGKGEVRSSLHDDKFCALLLFHDFLALFLPTFFWYRW</sequence>